<dbReference type="Proteomes" id="UP000517916">
    <property type="component" value="Unassembled WGS sequence"/>
</dbReference>
<organism evidence="1 2">
    <name type="scientific">Kutzneria viridogrisea</name>
    <dbReference type="NCBI Taxonomy" id="47990"/>
    <lineage>
        <taxon>Bacteria</taxon>
        <taxon>Bacillati</taxon>
        <taxon>Actinomycetota</taxon>
        <taxon>Actinomycetes</taxon>
        <taxon>Pseudonocardiales</taxon>
        <taxon>Pseudonocardiaceae</taxon>
        <taxon>Kutzneria</taxon>
    </lineage>
</organism>
<keyword evidence="2" id="KW-1185">Reference proteome</keyword>
<name>A0ABR6BN28_9PSEU</name>
<dbReference type="RefSeq" id="WP_025356933.1">
    <property type="nucleotide sequence ID" value="NZ_BAAABQ010000030.1"/>
</dbReference>
<accession>A0ABR6BN28</accession>
<sequence length="111" mass="12073">MDWPGTLPISQLDKLRIESAIDESLRKRLLETPKSVLAQHGIHVPDGVELRIIEDTPKIHTIVLLPHLGGDISLRTLTQNAAASTWECTTCTPTTPICAGSLASLTCITHK</sequence>
<gene>
    <name evidence="1" type="ORF">BC739_005186</name>
</gene>
<dbReference type="Gene3D" id="3.90.330.10">
    <property type="entry name" value="Nitrile hydratase alpha /Thiocyanate hydrolase gamma"/>
    <property type="match status" value="1"/>
</dbReference>
<proteinExistence type="predicted"/>
<dbReference type="SUPFAM" id="SSF56209">
    <property type="entry name" value="Nitrile hydratase alpha chain"/>
    <property type="match status" value="1"/>
</dbReference>
<evidence type="ECO:0008006" key="3">
    <source>
        <dbReference type="Google" id="ProtNLM"/>
    </source>
</evidence>
<protein>
    <recommendedName>
        <fullName evidence="3">Nitrile hydratase alpha /Thiocyanate hydrolase gamma domain-containing protein</fullName>
    </recommendedName>
</protein>
<comment type="caution">
    <text evidence="1">The sequence shown here is derived from an EMBL/GenBank/DDBJ whole genome shotgun (WGS) entry which is preliminary data.</text>
</comment>
<dbReference type="EMBL" id="JACJID010000004">
    <property type="protein sequence ID" value="MBA8927969.1"/>
    <property type="molecule type" value="Genomic_DNA"/>
</dbReference>
<evidence type="ECO:0000313" key="1">
    <source>
        <dbReference type="EMBL" id="MBA8927969.1"/>
    </source>
</evidence>
<reference evidence="1 2" key="1">
    <citation type="submission" date="2020-08" db="EMBL/GenBank/DDBJ databases">
        <title>Genomic Encyclopedia of Archaeal and Bacterial Type Strains, Phase II (KMG-II): from individual species to whole genera.</title>
        <authorList>
            <person name="Goeker M."/>
        </authorList>
    </citation>
    <scope>NUCLEOTIDE SEQUENCE [LARGE SCALE GENOMIC DNA]</scope>
    <source>
        <strain evidence="1 2">DSM 43850</strain>
    </source>
</reference>
<evidence type="ECO:0000313" key="2">
    <source>
        <dbReference type="Proteomes" id="UP000517916"/>
    </source>
</evidence>
<dbReference type="InterPro" id="IPR036648">
    <property type="entry name" value="CN_Hdrase_a/SCN_Hdrase_g_sf"/>
</dbReference>